<dbReference type="PROSITE" id="PS50293">
    <property type="entry name" value="TPR_REGION"/>
    <property type="match status" value="1"/>
</dbReference>
<protein>
    <submittedName>
        <fullName evidence="5">Uncharacterized protein</fullName>
    </submittedName>
</protein>
<proteinExistence type="predicted"/>
<dbReference type="PANTHER" id="PTHR11242">
    <property type="entry name" value="ARYL HYDROCARBON RECEPTOR INTERACTING PROTEIN RELATED"/>
    <property type="match status" value="1"/>
</dbReference>
<dbReference type="PANTHER" id="PTHR11242:SF0">
    <property type="entry name" value="TPR_REGION DOMAIN-CONTAINING PROTEIN"/>
    <property type="match status" value="1"/>
</dbReference>
<accession>A0ABP0JM40</accession>
<dbReference type="SUPFAM" id="SSF48452">
    <property type="entry name" value="TPR-like"/>
    <property type="match status" value="1"/>
</dbReference>
<dbReference type="Proteomes" id="UP001642484">
    <property type="component" value="Unassembled WGS sequence"/>
</dbReference>
<dbReference type="Pfam" id="PF00515">
    <property type="entry name" value="TPR_1"/>
    <property type="match status" value="1"/>
</dbReference>
<keyword evidence="6" id="KW-1185">Reference proteome</keyword>
<dbReference type="PROSITE" id="PS50005">
    <property type="entry name" value="TPR"/>
    <property type="match status" value="1"/>
</dbReference>
<reference evidence="5 6" key="1">
    <citation type="submission" date="2024-02" db="EMBL/GenBank/DDBJ databases">
        <authorList>
            <person name="Chen Y."/>
            <person name="Shah S."/>
            <person name="Dougan E. K."/>
            <person name="Thang M."/>
            <person name="Chan C."/>
        </authorList>
    </citation>
    <scope>NUCLEOTIDE SEQUENCE [LARGE SCALE GENOMIC DNA]</scope>
</reference>
<comment type="caution">
    <text evidence="5">The sequence shown here is derived from an EMBL/GenBank/DDBJ whole genome shotgun (WGS) entry which is preliminary data.</text>
</comment>
<keyword evidence="1" id="KW-0677">Repeat</keyword>
<evidence type="ECO:0000256" key="1">
    <source>
        <dbReference type="ARBA" id="ARBA00022737"/>
    </source>
</evidence>
<dbReference type="EMBL" id="CAXAMN010005836">
    <property type="protein sequence ID" value="CAK9015506.1"/>
    <property type="molecule type" value="Genomic_DNA"/>
</dbReference>
<gene>
    <name evidence="5" type="ORF">CCMP2556_LOCUS12126</name>
</gene>
<evidence type="ECO:0000256" key="4">
    <source>
        <dbReference type="SAM" id="MobiDB-lite"/>
    </source>
</evidence>
<dbReference type="InterPro" id="IPR019734">
    <property type="entry name" value="TPR_rpt"/>
</dbReference>
<dbReference type="InterPro" id="IPR011990">
    <property type="entry name" value="TPR-like_helical_dom_sf"/>
</dbReference>
<feature type="region of interest" description="Disordered" evidence="4">
    <location>
        <begin position="175"/>
        <end position="202"/>
    </location>
</feature>
<dbReference type="Gene3D" id="1.25.40.10">
    <property type="entry name" value="Tetratricopeptide repeat domain"/>
    <property type="match status" value="1"/>
</dbReference>
<name>A0ABP0JM40_9DINO</name>
<evidence type="ECO:0000256" key="2">
    <source>
        <dbReference type="ARBA" id="ARBA00022803"/>
    </source>
</evidence>
<organism evidence="5 6">
    <name type="scientific">Durusdinium trenchii</name>
    <dbReference type="NCBI Taxonomy" id="1381693"/>
    <lineage>
        <taxon>Eukaryota</taxon>
        <taxon>Sar</taxon>
        <taxon>Alveolata</taxon>
        <taxon>Dinophyceae</taxon>
        <taxon>Suessiales</taxon>
        <taxon>Symbiodiniaceae</taxon>
        <taxon>Durusdinium</taxon>
    </lineage>
</organism>
<dbReference type="Pfam" id="PF13181">
    <property type="entry name" value="TPR_8"/>
    <property type="match status" value="1"/>
</dbReference>
<dbReference type="SMART" id="SM00028">
    <property type="entry name" value="TPR"/>
    <property type="match status" value="2"/>
</dbReference>
<dbReference type="InterPro" id="IPR039663">
    <property type="entry name" value="AIP/AIPL1/TTC9"/>
</dbReference>
<evidence type="ECO:0000256" key="3">
    <source>
        <dbReference type="PROSITE-ProRule" id="PRU00339"/>
    </source>
</evidence>
<keyword evidence="2 3" id="KW-0802">TPR repeat</keyword>
<feature type="repeat" description="TPR" evidence="3">
    <location>
        <begin position="115"/>
        <end position="148"/>
    </location>
</feature>
<sequence>MAEVLSQIGQAETFKQEGNTRFKDQNFRGALGSYHKVFCYLNGLQLPGERNEASQYAEMMGRSAGSLQVPMEKLEDVKKLKQSTHLNMAACYLKLGEHRKCIDACTKALSTSPLSKAYFRRGQAHLELRSLDEAKEDFERARELEPDPAIDKELKRLRQAFSQHDAKEKKRFAKMFSKMQEETESKEASSSGRCEAEAEKTA</sequence>
<evidence type="ECO:0000313" key="5">
    <source>
        <dbReference type="EMBL" id="CAK9015506.1"/>
    </source>
</evidence>
<evidence type="ECO:0000313" key="6">
    <source>
        <dbReference type="Proteomes" id="UP001642484"/>
    </source>
</evidence>